<evidence type="ECO:0000256" key="3">
    <source>
        <dbReference type="SAM" id="Coils"/>
    </source>
</evidence>
<sequence length="266" mass="30057">MTDTSNRKRKLESQEDDNGASFPPPFTTKTLEQRLRKGIMVQSGGQKGSLTRCVQKYALLTADASKESGNKDELLREFLQELQLYRMDLTRSVLLNRNLTKEIKENQAVEETLKEEIEETKTKVHECQQQAKRAKQVQSCFMEYETLSKLANTCLADSPEIQSTRQLKNEIARVKQEISSNQKEEAKLDSVLAVRKSQFHLLIQCMLDLKRSLDNDEVEDAEDDSGEDDNKGTEGGDGDEARPMEVDGNDDEDGALDDDNLYGDLG</sequence>
<evidence type="ECO:0000313" key="5">
    <source>
        <dbReference type="EMBL" id="CAJ1953929.1"/>
    </source>
</evidence>
<dbReference type="InterPro" id="IPR008501">
    <property type="entry name" value="THOC7/Mft1"/>
</dbReference>
<dbReference type="GO" id="GO:0000445">
    <property type="term" value="C:THO complex part of transcription export complex"/>
    <property type="evidence" value="ECO:0007669"/>
    <property type="project" value="InterPro"/>
</dbReference>
<evidence type="ECO:0000256" key="4">
    <source>
        <dbReference type="SAM" id="MobiDB-lite"/>
    </source>
</evidence>
<feature type="coiled-coil region" evidence="3">
    <location>
        <begin position="96"/>
        <end position="137"/>
    </location>
</feature>
<dbReference type="GO" id="GO:0006397">
    <property type="term" value="P:mRNA processing"/>
    <property type="evidence" value="ECO:0007669"/>
    <property type="project" value="InterPro"/>
</dbReference>
<keyword evidence="3" id="KW-0175">Coiled coil</keyword>
<organism evidence="5 6">
    <name type="scientific">Cylindrotheca closterium</name>
    <dbReference type="NCBI Taxonomy" id="2856"/>
    <lineage>
        <taxon>Eukaryota</taxon>
        <taxon>Sar</taxon>
        <taxon>Stramenopiles</taxon>
        <taxon>Ochrophyta</taxon>
        <taxon>Bacillariophyta</taxon>
        <taxon>Bacillariophyceae</taxon>
        <taxon>Bacillariophycidae</taxon>
        <taxon>Bacillariales</taxon>
        <taxon>Bacillariaceae</taxon>
        <taxon>Cylindrotheca</taxon>
    </lineage>
</organism>
<dbReference type="Proteomes" id="UP001295423">
    <property type="component" value="Unassembled WGS sequence"/>
</dbReference>
<comment type="subcellular location">
    <subcellularLocation>
        <location evidence="1">Nucleus</location>
    </subcellularLocation>
</comment>
<feature type="compositionally biased region" description="Basic and acidic residues" evidence="4">
    <location>
        <begin position="228"/>
        <end position="245"/>
    </location>
</feature>
<proteinExistence type="predicted"/>
<evidence type="ECO:0000256" key="1">
    <source>
        <dbReference type="ARBA" id="ARBA00004123"/>
    </source>
</evidence>
<feature type="region of interest" description="Disordered" evidence="4">
    <location>
        <begin position="1"/>
        <end position="29"/>
    </location>
</feature>
<feature type="compositionally biased region" description="Acidic residues" evidence="4">
    <location>
        <begin position="215"/>
        <end position="227"/>
    </location>
</feature>
<keyword evidence="6" id="KW-1185">Reference proteome</keyword>
<evidence type="ECO:0000256" key="2">
    <source>
        <dbReference type="ARBA" id="ARBA00023242"/>
    </source>
</evidence>
<feature type="region of interest" description="Disordered" evidence="4">
    <location>
        <begin position="215"/>
        <end position="266"/>
    </location>
</feature>
<comment type="caution">
    <text evidence="5">The sequence shown here is derived from an EMBL/GenBank/DDBJ whole genome shotgun (WGS) entry which is preliminary data.</text>
</comment>
<evidence type="ECO:0000313" key="6">
    <source>
        <dbReference type="Proteomes" id="UP001295423"/>
    </source>
</evidence>
<reference evidence="5" key="1">
    <citation type="submission" date="2023-08" db="EMBL/GenBank/DDBJ databases">
        <authorList>
            <person name="Audoor S."/>
            <person name="Bilcke G."/>
        </authorList>
    </citation>
    <scope>NUCLEOTIDE SEQUENCE</scope>
</reference>
<dbReference type="Pfam" id="PF05615">
    <property type="entry name" value="THOC7"/>
    <property type="match status" value="1"/>
</dbReference>
<evidence type="ECO:0008006" key="7">
    <source>
        <dbReference type="Google" id="ProtNLM"/>
    </source>
</evidence>
<protein>
    <recommendedName>
        <fullName evidence="7">THO complex subunit 7 homolog</fullName>
    </recommendedName>
</protein>
<accession>A0AAD2JIJ1</accession>
<name>A0AAD2JIJ1_9STRA</name>
<keyword evidence="2" id="KW-0539">Nucleus</keyword>
<feature type="compositionally biased region" description="Acidic residues" evidence="4">
    <location>
        <begin position="247"/>
        <end position="266"/>
    </location>
</feature>
<dbReference type="AlphaFoldDB" id="A0AAD2JIJ1"/>
<dbReference type="EMBL" id="CAKOGP040001847">
    <property type="protein sequence ID" value="CAJ1953929.1"/>
    <property type="molecule type" value="Genomic_DNA"/>
</dbReference>
<gene>
    <name evidence="5" type="ORF">CYCCA115_LOCUS14527</name>
</gene>